<comment type="caution">
    <text evidence="1">The sequence shown here is derived from an EMBL/GenBank/DDBJ whole genome shotgun (WGS) entry which is preliminary data.</text>
</comment>
<keyword evidence="2" id="KW-1185">Reference proteome</keyword>
<dbReference type="STRING" id="888741.HMPREF9098_0159"/>
<dbReference type="AlphaFoldDB" id="F0EWC5"/>
<accession>F0EWC5</accession>
<dbReference type="HOGENOM" id="CLU_1072943_0_0_4"/>
<dbReference type="RefSeq" id="WP_003781000.1">
    <property type="nucleotide sequence ID" value="NZ_GL870929.1"/>
</dbReference>
<name>F0EWC5_9NEIS</name>
<evidence type="ECO:0000313" key="1">
    <source>
        <dbReference type="EMBL" id="EGC18497.1"/>
    </source>
</evidence>
<protein>
    <submittedName>
        <fullName evidence="1">Uncharacterized protein</fullName>
    </submittedName>
</protein>
<dbReference type="EMBL" id="AEWV01000003">
    <property type="protein sequence ID" value="EGC18497.1"/>
    <property type="molecule type" value="Genomic_DNA"/>
</dbReference>
<reference evidence="1 2" key="1">
    <citation type="submission" date="2011-01" db="EMBL/GenBank/DDBJ databases">
        <authorList>
            <person name="Muzny D."/>
            <person name="Qin X."/>
            <person name="Deng J."/>
            <person name="Jiang H."/>
            <person name="Liu Y."/>
            <person name="Qu J."/>
            <person name="Song X.-Z."/>
            <person name="Zhang L."/>
            <person name="Thornton R."/>
            <person name="Coyle M."/>
            <person name="Francisco L."/>
            <person name="Jackson L."/>
            <person name="Javaid M."/>
            <person name="Korchina V."/>
            <person name="Kovar C."/>
            <person name="Mata R."/>
            <person name="Mathew T."/>
            <person name="Ngo R."/>
            <person name="Nguyen L."/>
            <person name="Nguyen N."/>
            <person name="Okwuonu G."/>
            <person name="Ongeri F."/>
            <person name="Pham C."/>
            <person name="Simmons D."/>
            <person name="Wilczek-Boney K."/>
            <person name="Hale W."/>
            <person name="Jakkamsetti A."/>
            <person name="Pham P."/>
            <person name="Ruth R."/>
            <person name="San Lucas F."/>
            <person name="Warren J."/>
            <person name="Zhang J."/>
            <person name="Zhao Z."/>
            <person name="Zhou C."/>
            <person name="Zhu D."/>
            <person name="Lee S."/>
            <person name="Bess C."/>
            <person name="Blankenburg K."/>
            <person name="Forbes L."/>
            <person name="Fu Q."/>
            <person name="Gubbala S."/>
            <person name="Hirani K."/>
            <person name="Jayaseelan J.C."/>
            <person name="Lara F."/>
            <person name="Munidasa M."/>
            <person name="Palculict T."/>
            <person name="Patil S."/>
            <person name="Pu L.-L."/>
            <person name="Saada N."/>
            <person name="Tang L."/>
            <person name="Weissenberger G."/>
            <person name="Zhu Y."/>
            <person name="Hemphill L."/>
            <person name="Shang Y."/>
            <person name="Youmans B."/>
            <person name="Ayvaz T."/>
            <person name="Ross M."/>
            <person name="Santibanez J."/>
            <person name="Aqrawi P."/>
            <person name="Gross S."/>
            <person name="Joshi V."/>
            <person name="Fowler G."/>
            <person name="Nazareth L."/>
            <person name="Reid J."/>
            <person name="Worley K."/>
            <person name="Petrosino J."/>
            <person name="Highlander S."/>
            <person name="Gibbs R."/>
        </authorList>
    </citation>
    <scope>NUCLEOTIDE SEQUENCE [LARGE SCALE GENOMIC DNA]</scope>
    <source>
        <strain evidence="1 2">ATCC 33394</strain>
    </source>
</reference>
<gene>
    <name evidence="1" type="ORF">HMPREF9098_0159</name>
</gene>
<sequence length="241" mass="27806">MQKLIDEAYALFADYPARFPLNVCTCNCCMSEDEQRELLRFPLAEIPEGWVCAYLGCVPLDDVPAVVADMKHFLPRIAQGIVRREEVRILTEATLDKLHADRTDLWQPEELDWLNRFATAWLEHVLRHGEYDDEIKETLEMFARAGLPMPPLLDLWTRHAHSLPALRAFVELYLAVPYGYQLPDPGCDMKASREALLAWFAHPNTAARFHAALEQVLLAGREDPSETLLWEQCYDWLAQKR</sequence>
<organism evidence="1 2">
    <name type="scientific">Kingella denitrificans ATCC 33394</name>
    <dbReference type="NCBI Taxonomy" id="888741"/>
    <lineage>
        <taxon>Bacteria</taxon>
        <taxon>Pseudomonadati</taxon>
        <taxon>Pseudomonadota</taxon>
        <taxon>Betaproteobacteria</taxon>
        <taxon>Neisseriales</taxon>
        <taxon>Neisseriaceae</taxon>
        <taxon>Kingella</taxon>
    </lineage>
</organism>
<proteinExistence type="predicted"/>
<dbReference type="Proteomes" id="UP000004088">
    <property type="component" value="Unassembled WGS sequence"/>
</dbReference>
<evidence type="ECO:0000313" key="2">
    <source>
        <dbReference type="Proteomes" id="UP000004088"/>
    </source>
</evidence>